<keyword evidence="2" id="KW-0433">Leucine-rich repeat</keyword>
<dbReference type="SMART" id="SM00082">
    <property type="entry name" value="LRRCT"/>
    <property type="match status" value="1"/>
</dbReference>
<dbReference type="PANTHER" id="PTHR22650">
    <property type="entry name" value="GLYCOPROTEIN IB BETA"/>
    <property type="match status" value="1"/>
</dbReference>
<dbReference type="AlphaFoldDB" id="A0AAZ3SMP9"/>
<evidence type="ECO:0000256" key="9">
    <source>
        <dbReference type="SAM" id="MobiDB-lite"/>
    </source>
</evidence>
<feature type="domain" description="LRRCT" evidence="11">
    <location>
        <begin position="55"/>
        <end position="100"/>
    </location>
</feature>
<name>A0AAZ3SMP9_ONCTS</name>
<keyword evidence="7" id="KW-0472">Membrane</keyword>
<evidence type="ECO:0000256" key="7">
    <source>
        <dbReference type="ARBA" id="ARBA00023136"/>
    </source>
</evidence>
<evidence type="ECO:0000256" key="1">
    <source>
        <dbReference type="ARBA" id="ARBA00004167"/>
    </source>
</evidence>
<dbReference type="Ensembl" id="ENSOTST00005186659.1">
    <property type="protein sequence ID" value="ENSOTSP00005154273.1"/>
    <property type="gene ID" value="ENSOTSG00005062715.1"/>
</dbReference>
<keyword evidence="5" id="KW-0130">Cell adhesion</keyword>
<sequence>MLFGSGLAILLLLATSSAQTSPQTTDQLQLPEPQRIPPGHFDRLQCLRRVTLSGNPFHCNCEIQYLSTWLKGNGAVVSGGGPTCASPSSMAHTAITVLSDAYWIRDTHGLRISLPAKPSLTRTTLGKLCVAPRTSRLRPVTTEPGREPRVSGGAAGAAVQHP</sequence>
<feature type="region of interest" description="Disordered" evidence="9">
    <location>
        <begin position="137"/>
        <end position="162"/>
    </location>
</feature>
<feature type="signal peptide" evidence="10">
    <location>
        <begin position="1"/>
        <end position="18"/>
    </location>
</feature>
<reference evidence="12" key="2">
    <citation type="submission" date="2025-08" db="UniProtKB">
        <authorList>
            <consortium name="Ensembl"/>
        </authorList>
    </citation>
    <scope>IDENTIFICATION</scope>
</reference>
<dbReference type="PANTHER" id="PTHR22650:SF6">
    <property type="entry name" value="PLATELET GLYCOPROTEIN IX"/>
    <property type="match status" value="1"/>
</dbReference>
<dbReference type="Gene3D" id="3.80.10.10">
    <property type="entry name" value="Ribonuclease Inhibitor"/>
    <property type="match status" value="1"/>
</dbReference>
<keyword evidence="8" id="KW-1015">Disulfide bond</keyword>
<reference evidence="13" key="1">
    <citation type="journal article" date="2018" name="PLoS ONE">
        <title>Chinook salmon (Oncorhynchus tshawytscha) genome and transcriptome.</title>
        <authorList>
            <person name="Christensen K.A."/>
            <person name="Leong J.S."/>
            <person name="Sakhrani D."/>
            <person name="Biagi C.A."/>
            <person name="Minkley D.R."/>
            <person name="Withler R.E."/>
            <person name="Rondeau E.B."/>
            <person name="Koop B.F."/>
            <person name="Devlin R.H."/>
        </authorList>
    </citation>
    <scope>NUCLEOTIDE SEQUENCE [LARGE SCALE GENOMIC DNA]</scope>
</reference>
<evidence type="ECO:0000256" key="3">
    <source>
        <dbReference type="ARBA" id="ARBA00022692"/>
    </source>
</evidence>
<reference evidence="12" key="3">
    <citation type="submission" date="2025-09" db="UniProtKB">
        <authorList>
            <consortium name="Ensembl"/>
        </authorList>
    </citation>
    <scope>IDENTIFICATION</scope>
</reference>
<evidence type="ECO:0000256" key="5">
    <source>
        <dbReference type="ARBA" id="ARBA00022889"/>
    </source>
</evidence>
<dbReference type="GeneTree" id="ENSGT00940000182532"/>
<dbReference type="InterPro" id="IPR052313">
    <property type="entry name" value="GPIb-IX-V_Complex"/>
</dbReference>
<keyword evidence="13" id="KW-1185">Reference proteome</keyword>
<feature type="chain" id="PRO_5044326300" description="LRRCT domain-containing protein" evidence="10">
    <location>
        <begin position="19"/>
        <end position="162"/>
    </location>
</feature>
<evidence type="ECO:0000259" key="11">
    <source>
        <dbReference type="SMART" id="SM00082"/>
    </source>
</evidence>
<evidence type="ECO:0000256" key="4">
    <source>
        <dbReference type="ARBA" id="ARBA00022729"/>
    </source>
</evidence>
<dbReference type="InterPro" id="IPR032675">
    <property type="entry name" value="LRR_dom_sf"/>
</dbReference>
<accession>A0AAZ3SMP9</accession>
<proteinExistence type="predicted"/>
<evidence type="ECO:0000313" key="13">
    <source>
        <dbReference type="Proteomes" id="UP000694402"/>
    </source>
</evidence>
<keyword evidence="6" id="KW-1133">Transmembrane helix</keyword>
<dbReference type="InterPro" id="IPR000483">
    <property type="entry name" value="Cys-rich_flank_reg_C"/>
</dbReference>
<keyword evidence="4 10" id="KW-0732">Signal</keyword>
<keyword evidence="3" id="KW-0812">Transmembrane</keyword>
<comment type="subcellular location">
    <subcellularLocation>
        <location evidence="1">Membrane</location>
        <topology evidence="1">Single-pass membrane protein</topology>
    </subcellularLocation>
</comment>
<dbReference type="Proteomes" id="UP000694402">
    <property type="component" value="Unassembled WGS sequence"/>
</dbReference>
<evidence type="ECO:0000256" key="8">
    <source>
        <dbReference type="ARBA" id="ARBA00023157"/>
    </source>
</evidence>
<organism evidence="12 13">
    <name type="scientific">Oncorhynchus tshawytscha</name>
    <name type="common">Chinook salmon</name>
    <name type="synonym">Salmo tshawytscha</name>
    <dbReference type="NCBI Taxonomy" id="74940"/>
    <lineage>
        <taxon>Eukaryota</taxon>
        <taxon>Metazoa</taxon>
        <taxon>Chordata</taxon>
        <taxon>Craniata</taxon>
        <taxon>Vertebrata</taxon>
        <taxon>Euteleostomi</taxon>
        <taxon>Actinopterygii</taxon>
        <taxon>Neopterygii</taxon>
        <taxon>Teleostei</taxon>
        <taxon>Protacanthopterygii</taxon>
        <taxon>Salmoniformes</taxon>
        <taxon>Salmonidae</taxon>
        <taxon>Salmoninae</taxon>
        <taxon>Oncorhynchus</taxon>
    </lineage>
</organism>
<evidence type="ECO:0000256" key="6">
    <source>
        <dbReference type="ARBA" id="ARBA00022989"/>
    </source>
</evidence>
<dbReference type="SUPFAM" id="SSF52058">
    <property type="entry name" value="L domain-like"/>
    <property type="match status" value="1"/>
</dbReference>
<evidence type="ECO:0000256" key="2">
    <source>
        <dbReference type="ARBA" id="ARBA00022614"/>
    </source>
</evidence>
<evidence type="ECO:0000313" key="12">
    <source>
        <dbReference type="Ensembl" id="ENSOTSP00005154273.1"/>
    </source>
</evidence>
<protein>
    <recommendedName>
        <fullName evidence="11">LRRCT domain-containing protein</fullName>
    </recommendedName>
</protein>
<evidence type="ECO:0000256" key="10">
    <source>
        <dbReference type="SAM" id="SignalP"/>
    </source>
</evidence>